<accession>A0ABR0RTI9</accession>
<keyword evidence="6" id="KW-1185">Reference proteome</keyword>
<dbReference type="InterPro" id="IPR050502">
    <property type="entry name" value="Euk_RNA-bind_prot"/>
</dbReference>
<feature type="compositionally biased region" description="Low complexity" evidence="3">
    <location>
        <begin position="76"/>
        <end position="86"/>
    </location>
</feature>
<dbReference type="PANTHER" id="PTHR48025:SF1">
    <property type="entry name" value="RRM DOMAIN-CONTAINING PROTEIN"/>
    <property type="match status" value="1"/>
</dbReference>
<dbReference type="CDD" id="cd00590">
    <property type="entry name" value="RRM_SF"/>
    <property type="match status" value="1"/>
</dbReference>
<evidence type="ECO:0000313" key="6">
    <source>
        <dbReference type="Proteomes" id="UP001334248"/>
    </source>
</evidence>
<dbReference type="PROSITE" id="PS50102">
    <property type="entry name" value="RRM"/>
    <property type="match status" value="2"/>
</dbReference>
<dbReference type="SMART" id="SM00360">
    <property type="entry name" value="RRM"/>
    <property type="match status" value="2"/>
</dbReference>
<comment type="caution">
    <text evidence="5">The sequence shown here is derived from an EMBL/GenBank/DDBJ whole genome shotgun (WGS) entry which is preliminary data.</text>
</comment>
<feature type="domain" description="RRM" evidence="4">
    <location>
        <begin position="178"/>
        <end position="256"/>
    </location>
</feature>
<dbReference type="SUPFAM" id="SSF54928">
    <property type="entry name" value="RNA-binding domain, RBD"/>
    <property type="match status" value="2"/>
</dbReference>
<dbReference type="Proteomes" id="UP001334248">
    <property type="component" value="Unassembled WGS sequence"/>
</dbReference>
<dbReference type="InterPro" id="IPR000504">
    <property type="entry name" value="RRM_dom"/>
</dbReference>
<dbReference type="InterPro" id="IPR035979">
    <property type="entry name" value="RBD_domain_sf"/>
</dbReference>
<dbReference type="Pfam" id="PF00076">
    <property type="entry name" value="RRM_1"/>
    <property type="match status" value="2"/>
</dbReference>
<dbReference type="Gene3D" id="3.30.70.330">
    <property type="match status" value="2"/>
</dbReference>
<gene>
    <name evidence="5" type="ORF">PMZ80_003196</name>
</gene>
<organism evidence="5 6">
    <name type="scientific">Knufia obscura</name>
    <dbReference type="NCBI Taxonomy" id="1635080"/>
    <lineage>
        <taxon>Eukaryota</taxon>
        <taxon>Fungi</taxon>
        <taxon>Dikarya</taxon>
        <taxon>Ascomycota</taxon>
        <taxon>Pezizomycotina</taxon>
        <taxon>Eurotiomycetes</taxon>
        <taxon>Chaetothyriomycetidae</taxon>
        <taxon>Chaetothyriales</taxon>
        <taxon>Trichomeriaceae</taxon>
        <taxon>Knufia</taxon>
    </lineage>
</organism>
<dbReference type="InterPro" id="IPR012677">
    <property type="entry name" value="Nucleotide-bd_a/b_plait_sf"/>
</dbReference>
<protein>
    <recommendedName>
        <fullName evidence="4">RRM domain-containing protein</fullName>
    </recommendedName>
</protein>
<feature type="domain" description="RRM" evidence="4">
    <location>
        <begin position="382"/>
        <end position="478"/>
    </location>
</feature>
<reference evidence="5 6" key="1">
    <citation type="journal article" date="2023" name="Res Sq">
        <title>Genomic and morphological characterization of Knufia obscura isolated from the Mars 2020 spacecraft assembly facility.</title>
        <authorList>
            <person name="Chander A.M."/>
            <person name="Teixeira M.M."/>
            <person name="Singh N.K."/>
            <person name="Williams M.P."/>
            <person name="Parker C.W."/>
            <person name="Leo P."/>
            <person name="Stajich J.E."/>
            <person name="Torok T."/>
            <person name="Tighe S."/>
            <person name="Mason C.E."/>
            <person name="Venkateswaran K."/>
        </authorList>
    </citation>
    <scope>NUCLEOTIDE SEQUENCE [LARGE SCALE GENOMIC DNA]</scope>
    <source>
        <strain evidence="5 6">CCFEE 5817</strain>
    </source>
</reference>
<evidence type="ECO:0000313" key="5">
    <source>
        <dbReference type="EMBL" id="KAK5943915.1"/>
    </source>
</evidence>
<proteinExistence type="predicted"/>
<evidence type="ECO:0000256" key="1">
    <source>
        <dbReference type="ARBA" id="ARBA00022884"/>
    </source>
</evidence>
<dbReference type="RefSeq" id="XP_064732005.1">
    <property type="nucleotide sequence ID" value="XM_064871625.1"/>
</dbReference>
<evidence type="ECO:0000256" key="2">
    <source>
        <dbReference type="PROSITE-ProRule" id="PRU00176"/>
    </source>
</evidence>
<evidence type="ECO:0000256" key="3">
    <source>
        <dbReference type="SAM" id="MobiDB-lite"/>
    </source>
</evidence>
<dbReference type="GeneID" id="89996645"/>
<feature type="compositionally biased region" description="Polar residues" evidence="3">
    <location>
        <begin position="96"/>
        <end position="110"/>
    </location>
</feature>
<feature type="region of interest" description="Disordered" evidence="3">
    <location>
        <begin position="63"/>
        <end position="163"/>
    </location>
</feature>
<sequence length="598" mass="66159">MNLFGYSNPINSHRSIWNSIYPQSEQLRVPRLPSLGNMQASRSHASLQDLPAGFENLNLDSRTATSTPAARHKTDSPLSRSSLLTPPADPSASDPFLSTQPTKRNVSNGHNMLFESKSEDDVFVGDTRPQVDNRIQSTGMRHELVEYTSPNSKPTPRSDRLSDPITPQNAQGVLPPEACVFVANLSVNRTDEQLEESVHGAFDQFGECIVKVRRDRHRHPFALVQYHTIEAATQAIEGGRDLAVDDRKIRTEHAEARREYILQNGDTGLSIGSGSVVLSRVGGGPVSKDEAHGLLSRYGPIQEMQPTTNADANFHGLPEGIWVKFAYYLDFKDALKAFNSTTTMFKVMEPPNLEPRTRPGPVVASSPIVQGLRTPRSTTDQKSIFVGNLPHDVTETELLEIFSAFGHIKGCNVIRKPITGVLHSIHGDKEYLLTCREGGQGYNIFGFIEFSSVTEAERASESEIDIRQQRIRVEPKEYSARRHTRLQPFGQPASAERPQRGIAWGPSSNAYQSPAAMPFGFQPIYVQQPAFHPGYGYAATPPSSGQRRRAQTGDEYMYGGSPHAAQHYIPVGHPAYAAMAPLRDTEPDGYPAPPRRFR</sequence>
<name>A0ABR0RTI9_9EURO</name>
<dbReference type="EMBL" id="JAVHJV010000003">
    <property type="protein sequence ID" value="KAK5943915.1"/>
    <property type="molecule type" value="Genomic_DNA"/>
</dbReference>
<evidence type="ECO:0000259" key="4">
    <source>
        <dbReference type="PROSITE" id="PS50102"/>
    </source>
</evidence>
<keyword evidence="1 2" id="KW-0694">RNA-binding</keyword>
<dbReference type="PANTHER" id="PTHR48025">
    <property type="entry name" value="OS02G0815200 PROTEIN"/>
    <property type="match status" value="1"/>
</dbReference>